<reference evidence="2 5" key="2">
    <citation type="submission" date="2019-07" db="EMBL/GenBank/DDBJ databases">
        <title>Whole genome shotgun sequence of Enterococcus mundtii NBRC 100490.</title>
        <authorList>
            <person name="Hosoyama A."/>
            <person name="Uohara A."/>
            <person name="Ohji S."/>
            <person name="Ichikawa N."/>
        </authorList>
    </citation>
    <scope>NUCLEOTIDE SEQUENCE [LARGE SCALE GENOMIC DNA]</scope>
    <source>
        <strain evidence="2 5">NBRC 100490</strain>
    </source>
</reference>
<sequence>MKLKNVFQRKETKYLIPTTQFHSFLKDLKKQMQIDEYGLHTILSLYFDTPDDRFITNSMTKPKYKEKFRVRSYGIPKETSMVFLEIKKKVNGIVYKRRMPLTYAEYLQWLDQKHFPKNEDEQIPQEVNWLFKRNPDLSPKTMIIYERMSLFGTSDPDFRVTFDQNIRFRSTNLDLSITGEETLVAPEIGVLMEVKALGAYPLWFVELLNDYQLRKGSFSKYAETYQRHLFVRTKEGNNYAI</sequence>
<feature type="domain" description="VTC" evidence="1">
    <location>
        <begin position="8"/>
        <end position="226"/>
    </location>
</feature>
<gene>
    <name evidence="3" type="ORF">A5802_001018</name>
    <name evidence="2" type="ORF">EMU01_00910</name>
</gene>
<dbReference type="EMBL" id="BJWA01000001">
    <property type="protein sequence ID" value="GEL78947.1"/>
    <property type="molecule type" value="Genomic_DNA"/>
</dbReference>
<reference evidence="3 4" key="1">
    <citation type="submission" date="2017-05" db="EMBL/GenBank/DDBJ databases">
        <title>The Genome Sequence of Enterococcus mundtii 6B1_DIV0119.</title>
        <authorList>
            <consortium name="The Broad Institute Genomics Platform"/>
            <consortium name="The Broad Institute Genomic Center for Infectious Diseases"/>
            <person name="Earl A."/>
            <person name="Manson A."/>
            <person name="Schwartman J."/>
            <person name="Gilmore M."/>
            <person name="Abouelleil A."/>
            <person name="Cao P."/>
            <person name="Chapman S."/>
            <person name="Cusick C."/>
            <person name="Shea T."/>
            <person name="Young S."/>
            <person name="Neafsey D."/>
            <person name="Nusbaum C."/>
            <person name="Birren B."/>
        </authorList>
    </citation>
    <scope>NUCLEOTIDE SEQUENCE [LARGE SCALE GENOMIC DNA]</scope>
    <source>
        <strain evidence="3 4">6B1_DIV0119</strain>
    </source>
</reference>
<name>A0A1L8UUN4_ENTMU</name>
<dbReference type="GeneID" id="60999314"/>
<organism evidence="3 4">
    <name type="scientific">Enterococcus mundtii</name>
    <dbReference type="NCBI Taxonomy" id="53346"/>
    <lineage>
        <taxon>Bacteria</taxon>
        <taxon>Bacillati</taxon>
        <taxon>Bacillota</taxon>
        <taxon>Bacilli</taxon>
        <taxon>Lactobacillales</taxon>
        <taxon>Enterococcaceae</taxon>
        <taxon>Enterococcus</taxon>
    </lineage>
</organism>
<evidence type="ECO:0000313" key="3">
    <source>
        <dbReference type="EMBL" id="OTP27283.1"/>
    </source>
</evidence>
<dbReference type="InterPro" id="IPR042267">
    <property type="entry name" value="VTC_sf"/>
</dbReference>
<evidence type="ECO:0000313" key="4">
    <source>
        <dbReference type="Proteomes" id="UP000195024"/>
    </source>
</evidence>
<comment type="caution">
    <text evidence="3">The sequence shown here is derived from an EMBL/GenBank/DDBJ whole genome shotgun (WGS) entry which is preliminary data.</text>
</comment>
<evidence type="ECO:0000313" key="2">
    <source>
        <dbReference type="EMBL" id="GEL78947.1"/>
    </source>
</evidence>
<evidence type="ECO:0000259" key="1">
    <source>
        <dbReference type="Pfam" id="PF09359"/>
    </source>
</evidence>
<protein>
    <submittedName>
        <fullName evidence="2">Molecular chaperone</fullName>
    </submittedName>
</protein>
<evidence type="ECO:0000313" key="5">
    <source>
        <dbReference type="Proteomes" id="UP000321175"/>
    </source>
</evidence>
<dbReference type="InterPro" id="IPR018966">
    <property type="entry name" value="VTC_domain"/>
</dbReference>
<dbReference type="Proteomes" id="UP000195024">
    <property type="component" value="Unassembled WGS sequence"/>
</dbReference>
<dbReference type="Pfam" id="PF09359">
    <property type="entry name" value="VTC"/>
    <property type="match status" value="1"/>
</dbReference>
<dbReference type="Gene3D" id="3.20.100.30">
    <property type="entry name" value="VTC, catalytic tunnel domain"/>
    <property type="match status" value="1"/>
</dbReference>
<dbReference type="EMBL" id="NGMS01000001">
    <property type="protein sequence ID" value="OTP27283.1"/>
    <property type="molecule type" value="Genomic_DNA"/>
</dbReference>
<dbReference type="AlphaFoldDB" id="A0A1L8UUN4"/>
<keyword evidence="5" id="KW-1185">Reference proteome</keyword>
<dbReference type="Proteomes" id="UP000321175">
    <property type="component" value="Unassembled WGS sequence"/>
</dbReference>
<dbReference type="CDD" id="cd07750">
    <property type="entry name" value="PolyPPase_VTC_like"/>
    <property type="match status" value="1"/>
</dbReference>
<dbReference type="GO" id="GO:0006799">
    <property type="term" value="P:polyphosphate biosynthetic process"/>
    <property type="evidence" value="ECO:0007669"/>
    <property type="project" value="UniProtKB-ARBA"/>
</dbReference>
<proteinExistence type="predicted"/>
<dbReference type="RefSeq" id="WP_071867050.1">
    <property type="nucleotide sequence ID" value="NZ_BJWA01000001.1"/>
</dbReference>
<accession>A0A1L8UUN4</accession>